<feature type="domain" description="Peptidase S54 rhomboid" evidence="5">
    <location>
        <begin position="40"/>
        <end position="87"/>
    </location>
</feature>
<keyword evidence="2" id="KW-0812">Transmembrane</keyword>
<dbReference type="InterPro" id="IPR035952">
    <property type="entry name" value="Rhomboid-like_sf"/>
</dbReference>
<sequence>MFDDPREEQAWRAAWPTYYRLREDIVGERYALHADQPAITNAFTSMFLHGDWGQLLGNMLFPVAPGALVEGPLGAGLFTFLYLNQACIDHQPLPAKIRLRISGG</sequence>
<evidence type="ECO:0000256" key="2">
    <source>
        <dbReference type="ARBA" id="ARBA00022692"/>
    </source>
</evidence>
<dbReference type="AlphaFoldDB" id="A0AAW3ZPH6"/>
<evidence type="ECO:0000256" key="1">
    <source>
        <dbReference type="ARBA" id="ARBA00004141"/>
    </source>
</evidence>
<proteinExistence type="predicted"/>
<dbReference type="Pfam" id="PF01694">
    <property type="entry name" value="Rhomboid"/>
    <property type="match status" value="1"/>
</dbReference>
<accession>A0AAW3ZPH6</accession>
<dbReference type="EMBL" id="JACYTR010000051">
    <property type="protein sequence ID" value="MBD8527404.1"/>
    <property type="molecule type" value="Genomic_DNA"/>
</dbReference>
<organism evidence="6 7">
    <name type="scientific">Pseudomarimonas arenosa</name>
    <dbReference type="NCBI Taxonomy" id="2774145"/>
    <lineage>
        <taxon>Bacteria</taxon>
        <taxon>Pseudomonadati</taxon>
        <taxon>Pseudomonadota</taxon>
        <taxon>Gammaproteobacteria</taxon>
        <taxon>Lysobacterales</taxon>
        <taxon>Lysobacteraceae</taxon>
        <taxon>Pseudomarimonas</taxon>
    </lineage>
</organism>
<evidence type="ECO:0000259" key="5">
    <source>
        <dbReference type="Pfam" id="PF01694"/>
    </source>
</evidence>
<keyword evidence="3" id="KW-1133">Transmembrane helix</keyword>
<dbReference type="GO" id="GO:0016020">
    <property type="term" value="C:membrane"/>
    <property type="evidence" value="ECO:0007669"/>
    <property type="project" value="UniProtKB-SubCell"/>
</dbReference>
<dbReference type="Proteomes" id="UP000613768">
    <property type="component" value="Unassembled WGS sequence"/>
</dbReference>
<comment type="subcellular location">
    <subcellularLocation>
        <location evidence="1">Membrane</location>
        <topology evidence="1">Multi-pass membrane protein</topology>
    </subcellularLocation>
</comment>
<keyword evidence="7" id="KW-1185">Reference proteome</keyword>
<reference evidence="6 7" key="1">
    <citation type="submission" date="2020-09" db="EMBL/GenBank/DDBJ databases">
        <title>Pseudoxanthomonas sp. CAU 1598 isolated from sand of Yaerae Beach.</title>
        <authorList>
            <person name="Kim W."/>
        </authorList>
    </citation>
    <scope>NUCLEOTIDE SEQUENCE [LARGE SCALE GENOMIC DNA]</scope>
    <source>
        <strain evidence="6 7">CAU 1598</strain>
    </source>
</reference>
<evidence type="ECO:0000313" key="7">
    <source>
        <dbReference type="Proteomes" id="UP000613768"/>
    </source>
</evidence>
<protein>
    <submittedName>
        <fullName evidence="6">Rhomboid family intramembrane serine protease</fullName>
    </submittedName>
</protein>
<evidence type="ECO:0000256" key="4">
    <source>
        <dbReference type="ARBA" id="ARBA00023136"/>
    </source>
</evidence>
<evidence type="ECO:0000256" key="3">
    <source>
        <dbReference type="ARBA" id="ARBA00022989"/>
    </source>
</evidence>
<dbReference type="InterPro" id="IPR022764">
    <property type="entry name" value="Peptidase_S54_rhomboid_dom"/>
</dbReference>
<keyword evidence="6" id="KW-0645">Protease</keyword>
<name>A0AAW3ZPH6_9GAMM</name>
<dbReference type="GO" id="GO:0006508">
    <property type="term" value="P:proteolysis"/>
    <property type="evidence" value="ECO:0007669"/>
    <property type="project" value="UniProtKB-KW"/>
</dbReference>
<evidence type="ECO:0000313" key="6">
    <source>
        <dbReference type="EMBL" id="MBD8527404.1"/>
    </source>
</evidence>
<comment type="caution">
    <text evidence="6">The sequence shown here is derived from an EMBL/GenBank/DDBJ whole genome shotgun (WGS) entry which is preliminary data.</text>
</comment>
<gene>
    <name evidence="6" type="ORF">IFO71_16800</name>
</gene>
<dbReference type="Gene3D" id="1.20.1540.10">
    <property type="entry name" value="Rhomboid-like"/>
    <property type="match status" value="1"/>
</dbReference>
<dbReference type="SUPFAM" id="SSF144091">
    <property type="entry name" value="Rhomboid-like"/>
    <property type="match status" value="1"/>
</dbReference>
<keyword evidence="6" id="KW-0378">Hydrolase</keyword>
<keyword evidence="4" id="KW-0472">Membrane</keyword>
<dbReference type="GO" id="GO:0004252">
    <property type="term" value="F:serine-type endopeptidase activity"/>
    <property type="evidence" value="ECO:0007669"/>
    <property type="project" value="InterPro"/>
</dbReference>